<keyword evidence="6" id="KW-0271">Exosome</keyword>
<evidence type="ECO:0000256" key="4">
    <source>
        <dbReference type="ARBA" id="ARBA00022490"/>
    </source>
</evidence>
<keyword evidence="8" id="KW-0539">Nucleus</keyword>
<dbReference type="PANTHER" id="PTHR11097:SF9">
    <property type="entry name" value="EXOSOME COMPLEX COMPONENT RRP43"/>
    <property type="match status" value="1"/>
</dbReference>
<evidence type="ECO:0000256" key="5">
    <source>
        <dbReference type="ARBA" id="ARBA00022552"/>
    </source>
</evidence>
<evidence type="ECO:0000313" key="12">
    <source>
        <dbReference type="EMBL" id="CAD7704396.1"/>
    </source>
</evidence>
<feature type="domain" description="Exoribonuclease phosphorolytic" evidence="10">
    <location>
        <begin position="35"/>
        <end position="168"/>
    </location>
</feature>
<dbReference type="GO" id="GO:0005730">
    <property type="term" value="C:nucleolus"/>
    <property type="evidence" value="ECO:0007669"/>
    <property type="project" value="UniProtKB-SubCell"/>
</dbReference>
<accession>A0A8S1JDW1</accession>
<evidence type="ECO:0000256" key="2">
    <source>
        <dbReference type="ARBA" id="ARBA00004604"/>
    </source>
</evidence>
<dbReference type="InterPro" id="IPR050590">
    <property type="entry name" value="Exosome_comp_Rrp42_subfam"/>
</dbReference>
<feature type="domain" description="Exoribonuclease phosphorolytic" evidence="11">
    <location>
        <begin position="200"/>
        <end position="261"/>
    </location>
</feature>
<dbReference type="InterPro" id="IPR001247">
    <property type="entry name" value="ExoRNase_PH_dom1"/>
</dbReference>
<reference evidence="12" key="1">
    <citation type="submission" date="2020-12" db="EMBL/GenBank/DDBJ databases">
        <authorList>
            <person name="Iha C."/>
        </authorList>
    </citation>
    <scope>NUCLEOTIDE SEQUENCE</scope>
</reference>
<dbReference type="Pfam" id="PF01138">
    <property type="entry name" value="RNase_PH"/>
    <property type="match status" value="1"/>
</dbReference>
<dbReference type="PANTHER" id="PTHR11097">
    <property type="entry name" value="EXOSOME COMPLEX EXONUCLEASE RIBOSOMAL RNA PROCESSING PROTEIN"/>
    <property type="match status" value="1"/>
</dbReference>
<dbReference type="SUPFAM" id="SSF54211">
    <property type="entry name" value="Ribosomal protein S5 domain 2-like"/>
    <property type="match status" value="1"/>
</dbReference>
<comment type="similarity">
    <text evidence="3">Belongs to the RNase PH family.</text>
</comment>
<dbReference type="GO" id="GO:0016075">
    <property type="term" value="P:rRNA catabolic process"/>
    <property type="evidence" value="ECO:0007669"/>
    <property type="project" value="TreeGrafter"/>
</dbReference>
<evidence type="ECO:0000256" key="1">
    <source>
        <dbReference type="ARBA" id="ARBA00004496"/>
    </source>
</evidence>
<dbReference type="OrthoDB" id="45882at2759"/>
<protein>
    <recommendedName>
        <fullName evidence="9">Ribosomal RNA-processing protein 43</fullName>
    </recommendedName>
</protein>
<dbReference type="GO" id="GO:0071028">
    <property type="term" value="P:nuclear mRNA surveillance"/>
    <property type="evidence" value="ECO:0007669"/>
    <property type="project" value="TreeGrafter"/>
</dbReference>
<comment type="subcellular location">
    <subcellularLocation>
        <location evidence="1">Cytoplasm</location>
    </subcellularLocation>
    <subcellularLocation>
        <location evidence="2">Nucleus</location>
        <location evidence="2">Nucleolus</location>
    </subcellularLocation>
</comment>
<dbReference type="InterPro" id="IPR020568">
    <property type="entry name" value="Ribosomal_Su5_D2-typ_SF"/>
</dbReference>
<dbReference type="InterPro" id="IPR027408">
    <property type="entry name" value="PNPase/RNase_PH_dom_sf"/>
</dbReference>
<name>A0A8S1JDW1_9CHLO</name>
<proteinExistence type="inferred from homology"/>
<keyword evidence="13" id="KW-1185">Reference proteome</keyword>
<dbReference type="GO" id="GO:0035925">
    <property type="term" value="F:mRNA 3'-UTR AU-rich region binding"/>
    <property type="evidence" value="ECO:0007669"/>
    <property type="project" value="TreeGrafter"/>
</dbReference>
<dbReference type="AlphaFoldDB" id="A0A8S1JDW1"/>
<dbReference type="GO" id="GO:0034473">
    <property type="term" value="P:U1 snRNA 3'-end processing"/>
    <property type="evidence" value="ECO:0007669"/>
    <property type="project" value="TreeGrafter"/>
</dbReference>
<comment type="caution">
    <text evidence="12">The sequence shown here is derived from an EMBL/GenBank/DDBJ whole genome shotgun (WGS) entry which is preliminary data.</text>
</comment>
<evidence type="ECO:0000259" key="11">
    <source>
        <dbReference type="Pfam" id="PF03725"/>
    </source>
</evidence>
<dbReference type="GO" id="GO:0000176">
    <property type="term" value="C:nuclear exosome (RNase complex)"/>
    <property type="evidence" value="ECO:0007669"/>
    <property type="project" value="TreeGrafter"/>
</dbReference>
<evidence type="ECO:0000256" key="8">
    <source>
        <dbReference type="ARBA" id="ARBA00023242"/>
    </source>
</evidence>
<dbReference type="GO" id="GO:0034476">
    <property type="term" value="P:U5 snRNA 3'-end processing"/>
    <property type="evidence" value="ECO:0007669"/>
    <property type="project" value="TreeGrafter"/>
</dbReference>
<evidence type="ECO:0000256" key="9">
    <source>
        <dbReference type="ARBA" id="ARBA00030617"/>
    </source>
</evidence>
<evidence type="ECO:0000256" key="7">
    <source>
        <dbReference type="ARBA" id="ARBA00022884"/>
    </source>
</evidence>
<dbReference type="Proteomes" id="UP000708148">
    <property type="component" value="Unassembled WGS sequence"/>
</dbReference>
<dbReference type="GO" id="GO:0000467">
    <property type="term" value="P:exonucleolytic trimming to generate mature 3'-end of 5.8S rRNA from tricistronic rRNA transcript (SSU-rRNA, 5.8S rRNA, LSU-rRNA)"/>
    <property type="evidence" value="ECO:0007669"/>
    <property type="project" value="TreeGrafter"/>
</dbReference>
<dbReference type="InterPro" id="IPR015847">
    <property type="entry name" value="ExoRNase_PH_dom2"/>
</dbReference>
<evidence type="ECO:0000313" key="13">
    <source>
        <dbReference type="Proteomes" id="UP000708148"/>
    </source>
</evidence>
<gene>
    <name evidence="12" type="ORF">OSTQU699_LOCUS9751</name>
</gene>
<dbReference type="GO" id="GO:0000177">
    <property type="term" value="C:cytoplasmic exosome (RNase complex)"/>
    <property type="evidence" value="ECO:0007669"/>
    <property type="project" value="TreeGrafter"/>
</dbReference>
<evidence type="ECO:0000259" key="10">
    <source>
        <dbReference type="Pfam" id="PF01138"/>
    </source>
</evidence>
<keyword evidence="4" id="KW-0963">Cytoplasm</keyword>
<dbReference type="Gene3D" id="3.30.230.70">
    <property type="entry name" value="GHMP Kinase, N-terminal domain"/>
    <property type="match status" value="1"/>
</dbReference>
<organism evidence="12 13">
    <name type="scientific">Ostreobium quekettii</name>
    <dbReference type="NCBI Taxonomy" id="121088"/>
    <lineage>
        <taxon>Eukaryota</taxon>
        <taxon>Viridiplantae</taxon>
        <taxon>Chlorophyta</taxon>
        <taxon>core chlorophytes</taxon>
        <taxon>Ulvophyceae</taxon>
        <taxon>TCBD clade</taxon>
        <taxon>Bryopsidales</taxon>
        <taxon>Ostreobineae</taxon>
        <taxon>Ostreobiaceae</taxon>
        <taxon>Ostreobium</taxon>
    </lineage>
</organism>
<sequence length="280" mass="29229">MSVEADAFKALYPDQYLLKFLANGVRPDGRSLSRCRPTTVGFEAVSDVDASALVKIGSTTALATVGLEIVHPNASAAAVGATQVTVNVTRLCDAEVGGRQTEWGDTLGCRAQRVLDRARLVDPEQLRVGGSPACWSIGVDVNVLDADGAVFDAVLLACVSALSGVRLPAGGDVVLRDWQDATRRRRRREKAAPLRLSCCPVSLTCGVMKGHVVADPTAEEEAVMGGFVTVVVDGSGDVLGLSKVGQGDLQAVNTCINIAKARHKQTEALLNAALADVPVG</sequence>
<evidence type="ECO:0000256" key="3">
    <source>
        <dbReference type="ARBA" id="ARBA00006678"/>
    </source>
</evidence>
<dbReference type="GO" id="GO:0071035">
    <property type="term" value="P:nuclear polyadenylation-dependent rRNA catabolic process"/>
    <property type="evidence" value="ECO:0007669"/>
    <property type="project" value="TreeGrafter"/>
</dbReference>
<dbReference type="SUPFAM" id="SSF55666">
    <property type="entry name" value="Ribonuclease PH domain 2-like"/>
    <property type="match status" value="1"/>
</dbReference>
<evidence type="ECO:0000256" key="6">
    <source>
        <dbReference type="ARBA" id="ARBA00022835"/>
    </source>
</evidence>
<dbReference type="EMBL" id="CAJHUC010002803">
    <property type="protein sequence ID" value="CAD7704396.1"/>
    <property type="molecule type" value="Genomic_DNA"/>
</dbReference>
<keyword evidence="7" id="KW-0694">RNA-binding</keyword>
<keyword evidence="5" id="KW-0698">rRNA processing</keyword>
<dbReference type="InterPro" id="IPR036345">
    <property type="entry name" value="ExoRNase_PH_dom2_sf"/>
</dbReference>
<dbReference type="GO" id="GO:0071038">
    <property type="term" value="P:TRAMP-dependent tRNA surveillance pathway"/>
    <property type="evidence" value="ECO:0007669"/>
    <property type="project" value="TreeGrafter"/>
</dbReference>
<dbReference type="GO" id="GO:0034475">
    <property type="term" value="P:U4 snRNA 3'-end processing"/>
    <property type="evidence" value="ECO:0007669"/>
    <property type="project" value="TreeGrafter"/>
</dbReference>
<dbReference type="Pfam" id="PF03725">
    <property type="entry name" value="RNase_PH_C"/>
    <property type="match status" value="1"/>
</dbReference>